<feature type="transmembrane region" description="Helical" evidence="8">
    <location>
        <begin position="103"/>
        <end position="122"/>
    </location>
</feature>
<feature type="transmembrane region" description="Helical" evidence="8">
    <location>
        <begin position="52"/>
        <end position="73"/>
    </location>
</feature>
<feature type="transmembrane region" description="Helical" evidence="8">
    <location>
        <begin position="395"/>
        <end position="414"/>
    </location>
</feature>
<protein>
    <submittedName>
        <fullName evidence="9">Sugar MFS transporter</fullName>
    </submittedName>
</protein>
<comment type="similarity">
    <text evidence="3">Belongs to the major facilitator superfamily. FHS transporter (TC 2.A.1.7) family.</text>
</comment>
<evidence type="ECO:0000256" key="4">
    <source>
        <dbReference type="ARBA" id="ARBA00022475"/>
    </source>
</evidence>
<evidence type="ECO:0000256" key="1">
    <source>
        <dbReference type="ARBA" id="ARBA00003321"/>
    </source>
</evidence>
<sequence>MSVSNASAQPRYLGSIAIIGALFFVFGFVTWLNGPLITFAQLAFDLDEVGAFLVPMAFYLSYFFLALPSSAILRRTGMKRGMALGLLVMAIGAAVFGEYTTQRWYPGALGGLFVIGAGLAVLQTAVNPYISILGPIEGAAQRIAVMGICNKVAGILAPLLLGALVLHGMGDLAAQVKAADPATKAQLLDTFASSIHAPYLVMAGLLALLAVGVLFSPLPELRAAEANRASNGENGGRANLFQYPHLWLGALCIFVYVGVEVMAGDAIGTYGHSFGLPLDKTKFFTSLTLGGMLVGYVVGLIVIPRFISQERYLSLSAVLGVALSIGAFVTHGYVSVAFVAALGFANAMMWPAIFPLGIRGLGRHTEVGSAVMVMGIAGGAVVPQLFAALKQHMDFQLVFLLLMVPCYLYILYFAKAGHKVGLRDRGAVSDGAVAASSN</sequence>
<feature type="transmembrane region" description="Helical" evidence="8">
    <location>
        <begin position="283"/>
        <end position="303"/>
    </location>
</feature>
<name>A0ABY3XB94_9GAMM</name>
<dbReference type="PANTHER" id="PTHR43702">
    <property type="entry name" value="L-FUCOSE-PROTON SYMPORTER"/>
    <property type="match status" value="1"/>
</dbReference>
<keyword evidence="7 8" id="KW-0472">Membrane</keyword>
<dbReference type="Proteomes" id="UP000829194">
    <property type="component" value="Chromosome"/>
</dbReference>
<keyword evidence="10" id="KW-1185">Reference proteome</keyword>
<proteinExistence type="inferred from homology"/>
<keyword evidence="6 8" id="KW-1133">Transmembrane helix</keyword>
<organism evidence="9 10">
    <name type="scientific">Lysobacter gummosus</name>
    <dbReference type="NCBI Taxonomy" id="262324"/>
    <lineage>
        <taxon>Bacteria</taxon>
        <taxon>Pseudomonadati</taxon>
        <taxon>Pseudomonadota</taxon>
        <taxon>Gammaproteobacteria</taxon>
        <taxon>Lysobacterales</taxon>
        <taxon>Lysobacteraceae</taxon>
        <taxon>Lysobacter</taxon>
    </lineage>
</organism>
<evidence type="ECO:0000256" key="3">
    <source>
        <dbReference type="ARBA" id="ARBA00009120"/>
    </source>
</evidence>
<dbReference type="PANTHER" id="PTHR43702:SF12">
    <property type="entry name" value="N-ACETYL GLUCOSAMINE TRANSPORTER NAGP"/>
    <property type="match status" value="1"/>
</dbReference>
<keyword evidence="4" id="KW-1003">Cell membrane</keyword>
<dbReference type="NCBIfam" id="TIGR01272">
    <property type="entry name" value="gluP"/>
    <property type="match status" value="1"/>
</dbReference>
<accession>A0ABY3XB94</accession>
<evidence type="ECO:0000256" key="2">
    <source>
        <dbReference type="ARBA" id="ARBA00004429"/>
    </source>
</evidence>
<comment type="subcellular location">
    <subcellularLocation>
        <location evidence="2">Cell inner membrane</location>
        <topology evidence="2">Multi-pass membrane protein</topology>
    </subcellularLocation>
</comment>
<dbReference type="Pfam" id="PF07690">
    <property type="entry name" value="MFS_1"/>
    <property type="match status" value="1"/>
</dbReference>
<feature type="transmembrane region" description="Helical" evidence="8">
    <location>
        <begin position="246"/>
        <end position="263"/>
    </location>
</feature>
<dbReference type="InterPro" id="IPR036259">
    <property type="entry name" value="MFS_trans_sf"/>
</dbReference>
<dbReference type="Gene3D" id="1.20.1250.20">
    <property type="entry name" value="MFS general substrate transporter like domains"/>
    <property type="match status" value="2"/>
</dbReference>
<feature type="transmembrane region" description="Helical" evidence="8">
    <location>
        <begin position="80"/>
        <end position="97"/>
    </location>
</feature>
<feature type="transmembrane region" description="Helical" evidence="8">
    <location>
        <begin position="370"/>
        <end position="389"/>
    </location>
</feature>
<evidence type="ECO:0000313" key="10">
    <source>
        <dbReference type="Proteomes" id="UP000829194"/>
    </source>
</evidence>
<evidence type="ECO:0000256" key="8">
    <source>
        <dbReference type="SAM" id="Phobius"/>
    </source>
</evidence>
<feature type="transmembrane region" description="Helical" evidence="8">
    <location>
        <begin position="312"/>
        <end position="330"/>
    </location>
</feature>
<dbReference type="CDD" id="cd17394">
    <property type="entry name" value="MFS_FucP_like"/>
    <property type="match status" value="1"/>
</dbReference>
<comment type="function">
    <text evidence="1">Intake of glucose and galactose.</text>
</comment>
<dbReference type="SUPFAM" id="SSF103473">
    <property type="entry name" value="MFS general substrate transporter"/>
    <property type="match status" value="1"/>
</dbReference>
<dbReference type="InterPro" id="IPR050375">
    <property type="entry name" value="MFS_TsgA-like"/>
</dbReference>
<keyword evidence="5 8" id="KW-0812">Transmembrane</keyword>
<feature type="transmembrane region" description="Helical" evidence="8">
    <location>
        <begin position="197"/>
        <end position="218"/>
    </location>
</feature>
<evidence type="ECO:0000256" key="7">
    <source>
        <dbReference type="ARBA" id="ARBA00023136"/>
    </source>
</evidence>
<reference evidence="9 10" key="1">
    <citation type="submission" date="2022-03" db="EMBL/GenBank/DDBJ databases">
        <title>Complete genome sequence of Lysobacter capsici VKM B-2533 and Lysobacter gummosus 10.1.1, promising sources of lytic agents.</title>
        <authorList>
            <person name="Tarlachkov S.V."/>
            <person name="Kudryakova I.V."/>
            <person name="Afoshin A.S."/>
            <person name="Leontyevskaya E.A."/>
            <person name="Leontyevskaya N.V."/>
        </authorList>
    </citation>
    <scope>NUCLEOTIDE SEQUENCE [LARGE SCALE GENOMIC DNA]</scope>
    <source>
        <strain evidence="9 10">10.1.1</strain>
    </source>
</reference>
<evidence type="ECO:0000256" key="5">
    <source>
        <dbReference type="ARBA" id="ARBA00022692"/>
    </source>
</evidence>
<feature type="transmembrane region" description="Helical" evidence="8">
    <location>
        <begin position="12"/>
        <end position="32"/>
    </location>
</feature>
<dbReference type="EMBL" id="CP093547">
    <property type="protein sequence ID" value="UNP29863.1"/>
    <property type="molecule type" value="Genomic_DNA"/>
</dbReference>
<gene>
    <name evidence="9" type="ORF">MOV92_00815</name>
</gene>
<evidence type="ECO:0000256" key="6">
    <source>
        <dbReference type="ARBA" id="ARBA00022989"/>
    </source>
</evidence>
<dbReference type="InterPro" id="IPR005964">
    <property type="entry name" value="Glc/Gal_transptr_bac"/>
</dbReference>
<feature type="transmembrane region" description="Helical" evidence="8">
    <location>
        <begin position="143"/>
        <end position="166"/>
    </location>
</feature>
<dbReference type="RefSeq" id="WP_057941178.1">
    <property type="nucleotide sequence ID" value="NZ_CP011131.1"/>
</dbReference>
<dbReference type="InterPro" id="IPR011701">
    <property type="entry name" value="MFS"/>
</dbReference>
<evidence type="ECO:0000313" key="9">
    <source>
        <dbReference type="EMBL" id="UNP29863.1"/>
    </source>
</evidence>
<feature type="transmembrane region" description="Helical" evidence="8">
    <location>
        <begin position="336"/>
        <end position="358"/>
    </location>
</feature>